<keyword evidence="3" id="KW-1185">Reference proteome</keyword>
<sequence>MTAGTDSFDQFELRRKSDDLVYRFERKVDAQGRVGYQRADRDLWIVRSPEWGWISTDPETGVITGRSWERHPSQQSDHPPTGVWVTRKGDKSYVYDLVYT</sequence>
<protein>
    <submittedName>
        <fullName evidence="2">Uncharacterized protein</fullName>
    </submittedName>
</protein>
<reference evidence="3" key="1">
    <citation type="journal article" date="2019" name="Int. J. Syst. Evol. Microbiol.">
        <title>The Global Catalogue of Microorganisms (GCM) 10K type strain sequencing project: providing services to taxonomists for standard genome sequencing and annotation.</title>
        <authorList>
            <consortium name="The Broad Institute Genomics Platform"/>
            <consortium name="The Broad Institute Genome Sequencing Center for Infectious Disease"/>
            <person name="Wu L."/>
            <person name="Ma J."/>
        </authorList>
    </citation>
    <scope>NUCLEOTIDE SEQUENCE [LARGE SCALE GENOMIC DNA]</scope>
    <source>
        <strain evidence="3">NBRC 112416</strain>
    </source>
</reference>
<accession>A0ABQ5WCF0</accession>
<dbReference type="RefSeq" id="WP_284343007.1">
    <property type="nucleotide sequence ID" value="NZ_BSNS01000024.1"/>
</dbReference>
<evidence type="ECO:0000313" key="2">
    <source>
        <dbReference type="EMBL" id="GLQ57627.1"/>
    </source>
</evidence>
<gene>
    <name evidence="2" type="ORF">GCM10010862_48860</name>
</gene>
<dbReference type="Proteomes" id="UP001156691">
    <property type="component" value="Unassembled WGS sequence"/>
</dbReference>
<evidence type="ECO:0000256" key="1">
    <source>
        <dbReference type="SAM" id="MobiDB-lite"/>
    </source>
</evidence>
<proteinExistence type="predicted"/>
<organism evidence="2 3">
    <name type="scientific">Devosia nitrariae</name>
    <dbReference type="NCBI Taxonomy" id="2071872"/>
    <lineage>
        <taxon>Bacteria</taxon>
        <taxon>Pseudomonadati</taxon>
        <taxon>Pseudomonadota</taxon>
        <taxon>Alphaproteobacteria</taxon>
        <taxon>Hyphomicrobiales</taxon>
        <taxon>Devosiaceae</taxon>
        <taxon>Devosia</taxon>
    </lineage>
</organism>
<comment type="caution">
    <text evidence="2">The sequence shown here is derived from an EMBL/GenBank/DDBJ whole genome shotgun (WGS) entry which is preliminary data.</text>
</comment>
<feature type="region of interest" description="Disordered" evidence="1">
    <location>
        <begin position="64"/>
        <end position="83"/>
    </location>
</feature>
<name>A0ABQ5WCF0_9HYPH</name>
<evidence type="ECO:0000313" key="3">
    <source>
        <dbReference type="Proteomes" id="UP001156691"/>
    </source>
</evidence>
<dbReference type="EMBL" id="BSNS01000024">
    <property type="protein sequence ID" value="GLQ57627.1"/>
    <property type="molecule type" value="Genomic_DNA"/>
</dbReference>